<dbReference type="Gene3D" id="1.20.1510.10">
    <property type="entry name" value="Cation efflux protein transmembrane domain"/>
    <property type="match status" value="1"/>
</dbReference>
<feature type="transmembrane region" description="Helical" evidence="9">
    <location>
        <begin position="75"/>
        <end position="99"/>
    </location>
</feature>
<reference evidence="13 14" key="1">
    <citation type="submission" date="2014-06" db="EMBL/GenBank/DDBJ databases">
        <title>The genome of the endonuclear symbiont Nucleicultrix amoebiphila.</title>
        <authorList>
            <person name="Schulz F."/>
            <person name="Horn M."/>
        </authorList>
    </citation>
    <scope>NUCLEOTIDE SEQUENCE [LARGE SCALE GENOMIC DNA]</scope>
    <source>
        <strain evidence="13 14">FS5</strain>
    </source>
</reference>
<evidence type="ECO:0000259" key="11">
    <source>
        <dbReference type="Pfam" id="PF16916"/>
    </source>
</evidence>
<dbReference type="EMBL" id="CP008743">
    <property type="protein sequence ID" value="ARN84229.1"/>
    <property type="molecule type" value="Genomic_DNA"/>
</dbReference>
<evidence type="ECO:0000256" key="9">
    <source>
        <dbReference type="SAM" id="Phobius"/>
    </source>
</evidence>
<dbReference type="InterPro" id="IPR027470">
    <property type="entry name" value="Cation_efflux_CTD"/>
</dbReference>
<dbReference type="InterPro" id="IPR036837">
    <property type="entry name" value="Cation_efflux_CTD_sf"/>
</dbReference>
<dbReference type="STRING" id="1414854.GQ61_01510"/>
<evidence type="ECO:0000259" key="10">
    <source>
        <dbReference type="Pfam" id="PF01545"/>
    </source>
</evidence>
<evidence type="ECO:0000256" key="1">
    <source>
        <dbReference type="ARBA" id="ARBA00004141"/>
    </source>
</evidence>
<feature type="transmembrane region" description="Helical" evidence="9">
    <location>
        <begin position="147"/>
        <end position="169"/>
    </location>
</feature>
<dbReference type="PANTHER" id="PTHR11562">
    <property type="entry name" value="CATION EFFLUX PROTEIN/ ZINC TRANSPORTER"/>
    <property type="match status" value="1"/>
</dbReference>
<evidence type="ECO:0000313" key="14">
    <source>
        <dbReference type="Proteomes" id="UP000237351"/>
    </source>
</evidence>
<evidence type="ECO:0008006" key="15">
    <source>
        <dbReference type="Google" id="ProtNLM"/>
    </source>
</evidence>
<dbReference type="Pfam" id="PF01545">
    <property type="entry name" value="Cation_efflux"/>
    <property type="match status" value="1"/>
</dbReference>
<dbReference type="InterPro" id="IPR058533">
    <property type="entry name" value="Cation_efflux_TM"/>
</dbReference>
<name>A0A1W6N337_9PROT</name>
<keyword evidence="4 9" id="KW-0812">Transmembrane</keyword>
<gene>
    <name evidence="12" type="ORF">GQ61_01510</name>
    <name evidence="13" type="ORF">GQ61_01530</name>
</gene>
<feature type="domain" description="Cation efflux protein cytoplasmic" evidence="11">
    <location>
        <begin position="209"/>
        <end position="282"/>
    </location>
</feature>
<evidence type="ECO:0000256" key="2">
    <source>
        <dbReference type="ARBA" id="ARBA00008873"/>
    </source>
</evidence>
<keyword evidence="8 9" id="KW-0472">Membrane</keyword>
<dbReference type="InterPro" id="IPR002524">
    <property type="entry name" value="Cation_efflux"/>
</dbReference>
<keyword evidence="5" id="KW-0862">Zinc</keyword>
<dbReference type="KEGG" id="naf:GQ61_01530"/>
<keyword evidence="7" id="KW-0406">Ion transport</keyword>
<proteinExistence type="inferred from homology"/>
<keyword evidence="5" id="KW-0864">Zinc transport</keyword>
<dbReference type="NCBIfam" id="TIGR01297">
    <property type="entry name" value="CDF"/>
    <property type="match status" value="1"/>
</dbReference>
<keyword evidence="14" id="KW-1185">Reference proteome</keyword>
<dbReference type="RefSeq" id="WP_085783596.1">
    <property type="nucleotide sequence ID" value="NZ_CP008743.1"/>
</dbReference>
<comment type="similarity">
    <text evidence="2">Belongs to the cation diffusion facilitator (CDF) transporter (TC 2.A.4) family. SLC30A subfamily.</text>
</comment>
<dbReference type="KEGG" id="naf:GQ61_01510"/>
<feature type="transmembrane region" description="Helical" evidence="9">
    <location>
        <begin position="12"/>
        <end position="32"/>
    </location>
</feature>
<accession>A0A1W6N337</accession>
<evidence type="ECO:0000256" key="8">
    <source>
        <dbReference type="ARBA" id="ARBA00023136"/>
    </source>
</evidence>
<dbReference type="OrthoDB" id="9809646at2"/>
<dbReference type="GO" id="GO:0005886">
    <property type="term" value="C:plasma membrane"/>
    <property type="evidence" value="ECO:0007669"/>
    <property type="project" value="TreeGrafter"/>
</dbReference>
<dbReference type="SUPFAM" id="SSF161111">
    <property type="entry name" value="Cation efflux protein transmembrane domain-like"/>
    <property type="match status" value="1"/>
</dbReference>
<sequence>MDHSHDHSINKKFIIGIFLNSIFIITEIFYGLQSQSLALIADAAHNAGDVFGLLIAWFGYWLTYKKAPQKFTYGYKNATIIAAFINAILLFLAVGGIIWEAIQRLGIDQPIASTTVIIVAFIGVIINGMTAFFFFHDRHTDINIQGAFLHMLLDALVSLGVIFAGLFILWKSWFWIDPIISLVIAAIILISSWGLFKESLNLMLLAVPTSIDMEKLKLNLMENAEVIAIHDLHIWPISTRETALSVHINVDFDHYHDSLTEKLSEIIKRNHDISHVTIQLESSKRKSNCETNC</sequence>
<evidence type="ECO:0000256" key="4">
    <source>
        <dbReference type="ARBA" id="ARBA00022692"/>
    </source>
</evidence>
<dbReference type="InterPro" id="IPR027469">
    <property type="entry name" value="Cation_efflux_TMD_sf"/>
</dbReference>
<feature type="transmembrane region" description="Helical" evidence="9">
    <location>
        <begin position="175"/>
        <end position="196"/>
    </location>
</feature>
<organism evidence="13 14">
    <name type="scientific">Candidatus Nucleicultrix amoebiphila FS5</name>
    <dbReference type="NCBI Taxonomy" id="1414854"/>
    <lineage>
        <taxon>Bacteria</taxon>
        <taxon>Pseudomonadati</taxon>
        <taxon>Pseudomonadota</taxon>
        <taxon>Alphaproteobacteria</taxon>
        <taxon>Holosporales</taxon>
        <taxon>Candidatus Nucleicultricaceae</taxon>
        <taxon>Candidatus Nucleicultrix</taxon>
    </lineage>
</organism>
<evidence type="ECO:0000256" key="5">
    <source>
        <dbReference type="ARBA" id="ARBA00022906"/>
    </source>
</evidence>
<evidence type="ECO:0000313" key="12">
    <source>
        <dbReference type="EMBL" id="ARN84229.1"/>
    </source>
</evidence>
<feature type="transmembrane region" description="Helical" evidence="9">
    <location>
        <begin position="111"/>
        <end position="135"/>
    </location>
</feature>
<comment type="subcellular location">
    <subcellularLocation>
        <location evidence="1">Membrane</location>
        <topology evidence="1">Multi-pass membrane protein</topology>
    </subcellularLocation>
</comment>
<protein>
    <recommendedName>
        <fullName evidence="15">Cation transporter</fullName>
    </recommendedName>
</protein>
<dbReference type="Pfam" id="PF16916">
    <property type="entry name" value="ZT_dimer"/>
    <property type="match status" value="1"/>
</dbReference>
<keyword evidence="3" id="KW-0813">Transport</keyword>
<keyword evidence="6 9" id="KW-1133">Transmembrane helix</keyword>
<dbReference type="EMBL" id="CP008743">
    <property type="protein sequence ID" value="ARN84233.1"/>
    <property type="molecule type" value="Genomic_DNA"/>
</dbReference>
<evidence type="ECO:0000256" key="3">
    <source>
        <dbReference type="ARBA" id="ARBA00022448"/>
    </source>
</evidence>
<evidence type="ECO:0000256" key="7">
    <source>
        <dbReference type="ARBA" id="ARBA00023065"/>
    </source>
</evidence>
<feature type="transmembrane region" description="Helical" evidence="9">
    <location>
        <begin position="44"/>
        <end position="63"/>
    </location>
</feature>
<dbReference type="Proteomes" id="UP000237351">
    <property type="component" value="Chromosome"/>
</dbReference>
<evidence type="ECO:0000256" key="6">
    <source>
        <dbReference type="ARBA" id="ARBA00022989"/>
    </source>
</evidence>
<evidence type="ECO:0000313" key="13">
    <source>
        <dbReference type="EMBL" id="ARN84233.1"/>
    </source>
</evidence>
<feature type="domain" description="Cation efflux protein transmembrane" evidence="10">
    <location>
        <begin position="14"/>
        <end position="203"/>
    </location>
</feature>
<dbReference type="GO" id="GO:0005385">
    <property type="term" value="F:zinc ion transmembrane transporter activity"/>
    <property type="evidence" value="ECO:0007669"/>
    <property type="project" value="TreeGrafter"/>
</dbReference>
<dbReference type="SUPFAM" id="SSF160240">
    <property type="entry name" value="Cation efflux protein cytoplasmic domain-like"/>
    <property type="match status" value="1"/>
</dbReference>
<dbReference type="PANTHER" id="PTHR11562:SF17">
    <property type="entry name" value="RE54080P-RELATED"/>
    <property type="match status" value="1"/>
</dbReference>
<dbReference type="AlphaFoldDB" id="A0A1W6N337"/>
<dbReference type="InterPro" id="IPR050681">
    <property type="entry name" value="CDF/SLC30A"/>
</dbReference>